<protein>
    <submittedName>
        <fullName evidence="2">Esterase LipW</fullName>
    </submittedName>
</protein>
<dbReference type="Proteomes" id="UP000030760">
    <property type="component" value="Unassembled WGS sequence"/>
</dbReference>
<organism evidence="2 3">
    <name type="scientific">Streptomyces bottropensis ATCC 25435</name>
    <dbReference type="NCBI Taxonomy" id="1054862"/>
    <lineage>
        <taxon>Bacteria</taxon>
        <taxon>Bacillati</taxon>
        <taxon>Actinomycetota</taxon>
        <taxon>Actinomycetes</taxon>
        <taxon>Kitasatosporales</taxon>
        <taxon>Streptomycetaceae</taxon>
        <taxon>Streptomyces</taxon>
    </lineage>
</organism>
<name>M3EMP7_9ACTN</name>
<dbReference type="EMBL" id="KB405056">
    <property type="protein sequence ID" value="EMF57726.1"/>
    <property type="molecule type" value="Genomic_DNA"/>
</dbReference>
<feature type="region of interest" description="Disordered" evidence="1">
    <location>
        <begin position="1"/>
        <end position="53"/>
    </location>
</feature>
<proteinExistence type="predicted"/>
<reference evidence="3" key="1">
    <citation type="journal article" date="2013" name="Genome Announc.">
        <title>Draft Genome Sequence of Streptomyces bottropensis ATCC 25435, a Bottromycin-Producing Actinomycete.</title>
        <authorList>
            <person name="Zhang H."/>
            <person name="Zhou W."/>
            <person name="Zhuang Y."/>
            <person name="Liang X."/>
            <person name="Liu T."/>
        </authorList>
    </citation>
    <scope>NUCLEOTIDE SEQUENCE [LARGE SCALE GENOMIC DNA]</scope>
    <source>
        <strain evidence="3">ATCC 25435</strain>
    </source>
</reference>
<dbReference type="AlphaFoldDB" id="M3EMP7"/>
<accession>M3EMP7</accession>
<evidence type="ECO:0000313" key="2">
    <source>
        <dbReference type="EMBL" id="EMF57726.1"/>
    </source>
</evidence>
<evidence type="ECO:0000313" key="3">
    <source>
        <dbReference type="Proteomes" id="UP000030760"/>
    </source>
</evidence>
<evidence type="ECO:0000256" key="1">
    <source>
        <dbReference type="SAM" id="MobiDB-lite"/>
    </source>
</evidence>
<feature type="compositionally biased region" description="Basic and acidic residues" evidence="1">
    <location>
        <begin position="8"/>
        <end position="21"/>
    </location>
</feature>
<gene>
    <name evidence="2" type="ORF">SBD_0399</name>
</gene>
<sequence length="105" mass="11648">MGPHRRRDGLERSAGERRGTDDVEPYAAPARAADLSGLPPRLHRRGFRGDLPGRGRHLRLQDLAGRGKRRTPRVAGRFHGFDGLVPQAALSVDAREARLRRLVGE</sequence>